<proteinExistence type="predicted"/>
<reference evidence="1 2" key="1">
    <citation type="submission" date="2019-02" db="EMBL/GenBank/DDBJ databases">
        <title>Deep-cultivation of Planctomycetes and their phenomic and genomic characterization uncovers novel biology.</title>
        <authorList>
            <person name="Wiegand S."/>
            <person name="Jogler M."/>
            <person name="Boedeker C."/>
            <person name="Pinto D."/>
            <person name="Vollmers J."/>
            <person name="Rivas-Marin E."/>
            <person name="Kohn T."/>
            <person name="Peeters S.H."/>
            <person name="Heuer A."/>
            <person name="Rast P."/>
            <person name="Oberbeckmann S."/>
            <person name="Bunk B."/>
            <person name="Jeske O."/>
            <person name="Meyerdierks A."/>
            <person name="Storesund J.E."/>
            <person name="Kallscheuer N."/>
            <person name="Luecker S."/>
            <person name="Lage O.M."/>
            <person name="Pohl T."/>
            <person name="Merkel B.J."/>
            <person name="Hornburger P."/>
            <person name="Mueller R.-W."/>
            <person name="Bruemmer F."/>
            <person name="Labrenz M."/>
            <person name="Spormann A.M."/>
            <person name="Op den Camp H."/>
            <person name="Overmann J."/>
            <person name="Amann R."/>
            <person name="Jetten M.S.M."/>
            <person name="Mascher T."/>
            <person name="Medema M.H."/>
            <person name="Devos D.P."/>
            <person name="Kaster A.-K."/>
            <person name="Ovreas L."/>
            <person name="Rohde M."/>
            <person name="Galperin M.Y."/>
            <person name="Jogler C."/>
        </authorList>
    </citation>
    <scope>NUCLEOTIDE SEQUENCE [LARGE SCALE GENOMIC DNA]</scope>
    <source>
        <strain evidence="1 2">ETA_A8</strain>
    </source>
</reference>
<dbReference type="KEGG" id="aagg:ETAA8_45800"/>
<organism evidence="1 2">
    <name type="scientific">Anatilimnocola aggregata</name>
    <dbReference type="NCBI Taxonomy" id="2528021"/>
    <lineage>
        <taxon>Bacteria</taxon>
        <taxon>Pseudomonadati</taxon>
        <taxon>Planctomycetota</taxon>
        <taxon>Planctomycetia</taxon>
        <taxon>Pirellulales</taxon>
        <taxon>Pirellulaceae</taxon>
        <taxon>Anatilimnocola</taxon>
    </lineage>
</organism>
<protein>
    <submittedName>
        <fullName evidence="1">Uncharacterized protein</fullName>
    </submittedName>
</protein>
<dbReference type="Proteomes" id="UP000315017">
    <property type="component" value="Chromosome"/>
</dbReference>
<evidence type="ECO:0000313" key="2">
    <source>
        <dbReference type="Proteomes" id="UP000315017"/>
    </source>
</evidence>
<evidence type="ECO:0000313" key="1">
    <source>
        <dbReference type="EMBL" id="QDU29470.1"/>
    </source>
</evidence>
<dbReference type="EMBL" id="CP036274">
    <property type="protein sequence ID" value="QDU29470.1"/>
    <property type="molecule type" value="Genomic_DNA"/>
</dbReference>
<gene>
    <name evidence="1" type="ORF">ETAA8_45800</name>
</gene>
<name>A0A517YGV7_9BACT</name>
<dbReference type="AlphaFoldDB" id="A0A517YGV7"/>
<keyword evidence="2" id="KW-1185">Reference proteome</keyword>
<accession>A0A517YGV7</accession>
<dbReference type="RefSeq" id="WP_202921178.1">
    <property type="nucleotide sequence ID" value="NZ_CP036274.1"/>
</dbReference>
<sequence precursor="true">MHTKKHIRPGEKLPIKLTAADCSASSPKSLGTDDAEGLMGFLTSRIAGGIR</sequence>